<keyword evidence="2" id="KW-1133">Transmembrane helix</keyword>
<evidence type="ECO:0000256" key="2">
    <source>
        <dbReference type="SAM" id="Phobius"/>
    </source>
</evidence>
<keyword evidence="2" id="KW-0812">Transmembrane</keyword>
<gene>
    <name evidence="3" type="ORF">GCM10010909_00530</name>
</gene>
<organism evidence="3 4">
    <name type="scientific">Acidocella aquatica</name>
    <dbReference type="NCBI Taxonomy" id="1922313"/>
    <lineage>
        <taxon>Bacteria</taxon>
        <taxon>Pseudomonadati</taxon>
        <taxon>Pseudomonadota</taxon>
        <taxon>Alphaproteobacteria</taxon>
        <taxon>Acetobacterales</taxon>
        <taxon>Acidocellaceae</taxon>
        <taxon>Acidocella</taxon>
    </lineage>
</organism>
<keyword evidence="2" id="KW-0472">Membrane</keyword>
<evidence type="ECO:0000256" key="1">
    <source>
        <dbReference type="SAM" id="MobiDB-lite"/>
    </source>
</evidence>
<sequence>MGRTGIILGLIVIGGGALAFGGGWGRLVAIGVAPIILSILPCLVMCGLGLCMMGMRKGKKSAITPTLPLIQNEPGNPGPEILQGDLLEPSTPRTSQSFSNT</sequence>
<comment type="caution">
    <text evidence="3">The sequence shown here is derived from an EMBL/GenBank/DDBJ whole genome shotgun (WGS) entry which is preliminary data.</text>
</comment>
<evidence type="ECO:0000313" key="3">
    <source>
        <dbReference type="EMBL" id="GLR65375.1"/>
    </source>
</evidence>
<keyword evidence="4" id="KW-1185">Reference proteome</keyword>
<reference evidence="4" key="1">
    <citation type="journal article" date="2019" name="Int. J. Syst. Evol. Microbiol.">
        <title>The Global Catalogue of Microorganisms (GCM) 10K type strain sequencing project: providing services to taxonomists for standard genome sequencing and annotation.</title>
        <authorList>
            <consortium name="The Broad Institute Genomics Platform"/>
            <consortium name="The Broad Institute Genome Sequencing Center for Infectious Disease"/>
            <person name="Wu L."/>
            <person name="Ma J."/>
        </authorList>
    </citation>
    <scope>NUCLEOTIDE SEQUENCE [LARGE SCALE GENOMIC DNA]</scope>
    <source>
        <strain evidence="4">NBRC 112502</strain>
    </source>
</reference>
<name>A0ABQ6A5K7_9PROT</name>
<evidence type="ECO:0008006" key="5">
    <source>
        <dbReference type="Google" id="ProtNLM"/>
    </source>
</evidence>
<feature type="compositionally biased region" description="Polar residues" evidence="1">
    <location>
        <begin position="91"/>
        <end position="101"/>
    </location>
</feature>
<evidence type="ECO:0000313" key="4">
    <source>
        <dbReference type="Proteomes" id="UP001156641"/>
    </source>
</evidence>
<dbReference type="EMBL" id="BSOS01000003">
    <property type="protein sequence ID" value="GLR65375.1"/>
    <property type="molecule type" value="Genomic_DNA"/>
</dbReference>
<proteinExistence type="predicted"/>
<accession>A0ABQ6A5K7</accession>
<dbReference type="Proteomes" id="UP001156641">
    <property type="component" value="Unassembled WGS sequence"/>
</dbReference>
<dbReference type="RefSeq" id="WP_284255870.1">
    <property type="nucleotide sequence ID" value="NZ_BSOS01000003.1"/>
</dbReference>
<feature type="region of interest" description="Disordered" evidence="1">
    <location>
        <begin position="66"/>
        <end position="101"/>
    </location>
</feature>
<protein>
    <recommendedName>
        <fullName evidence="5">DUF2933 domain-containing protein</fullName>
    </recommendedName>
</protein>
<feature type="transmembrane region" description="Helical" evidence="2">
    <location>
        <begin position="29"/>
        <end position="51"/>
    </location>
</feature>